<feature type="signal peptide" evidence="2">
    <location>
        <begin position="1"/>
        <end position="26"/>
    </location>
</feature>
<organism evidence="4 5">
    <name type="scientific">Lyophyllum shimeji</name>
    <name type="common">Hon-shimeji</name>
    <name type="synonym">Tricholoma shimeji</name>
    <dbReference type="NCBI Taxonomy" id="47721"/>
    <lineage>
        <taxon>Eukaryota</taxon>
        <taxon>Fungi</taxon>
        <taxon>Dikarya</taxon>
        <taxon>Basidiomycota</taxon>
        <taxon>Agaricomycotina</taxon>
        <taxon>Agaricomycetes</taxon>
        <taxon>Agaricomycetidae</taxon>
        <taxon>Agaricales</taxon>
        <taxon>Tricholomatineae</taxon>
        <taxon>Lyophyllaceae</taxon>
        <taxon>Lyophyllum</taxon>
    </lineage>
</organism>
<proteinExistence type="inferred from homology"/>
<keyword evidence="2" id="KW-0732">Signal</keyword>
<feature type="chain" id="PRO_5040352397" evidence="2">
    <location>
        <begin position="27"/>
        <end position="563"/>
    </location>
</feature>
<dbReference type="PANTHER" id="PTHR46825">
    <property type="entry name" value="D-ALANYL-D-ALANINE-CARBOXYPEPTIDASE/ENDOPEPTIDASE AMPH"/>
    <property type="match status" value="1"/>
</dbReference>
<dbReference type="SUPFAM" id="SSF56601">
    <property type="entry name" value="beta-lactamase/transpeptidase-like"/>
    <property type="match status" value="1"/>
</dbReference>
<dbReference type="InterPro" id="IPR001466">
    <property type="entry name" value="Beta-lactam-related"/>
</dbReference>
<feature type="domain" description="Beta-lactamase-related" evidence="3">
    <location>
        <begin position="58"/>
        <end position="360"/>
    </location>
</feature>
<accession>A0A9P3PJZ6</accession>
<reference evidence="4" key="1">
    <citation type="submission" date="2022-07" db="EMBL/GenBank/DDBJ databases">
        <title>The genome of Lyophyllum shimeji provides insight into the initial evolution of ectomycorrhizal fungal genome.</title>
        <authorList>
            <person name="Kobayashi Y."/>
            <person name="Shibata T."/>
            <person name="Hirakawa H."/>
            <person name="Shigenobu S."/>
            <person name="Nishiyama T."/>
            <person name="Yamada A."/>
            <person name="Hasebe M."/>
            <person name="Kawaguchi M."/>
        </authorList>
    </citation>
    <scope>NUCLEOTIDE SEQUENCE</scope>
    <source>
        <strain evidence="4">AT787</strain>
    </source>
</reference>
<keyword evidence="5" id="KW-1185">Reference proteome</keyword>
<dbReference type="InterPro" id="IPR012338">
    <property type="entry name" value="Beta-lactam/transpept-like"/>
</dbReference>
<dbReference type="Pfam" id="PF00144">
    <property type="entry name" value="Beta-lactamase"/>
    <property type="match status" value="1"/>
</dbReference>
<evidence type="ECO:0000313" key="5">
    <source>
        <dbReference type="Proteomes" id="UP001063166"/>
    </source>
</evidence>
<evidence type="ECO:0000313" key="4">
    <source>
        <dbReference type="EMBL" id="GLB37131.1"/>
    </source>
</evidence>
<dbReference type="Gene3D" id="3.40.710.10">
    <property type="entry name" value="DD-peptidase/beta-lactamase superfamily"/>
    <property type="match status" value="2"/>
</dbReference>
<dbReference type="EMBL" id="BRPK01000004">
    <property type="protein sequence ID" value="GLB37131.1"/>
    <property type="molecule type" value="Genomic_DNA"/>
</dbReference>
<protein>
    <submittedName>
        <fullName evidence="4">Beta-lactamase</fullName>
    </submittedName>
</protein>
<comment type="similarity">
    <text evidence="1">Belongs to the peptidase S12 family.</text>
</comment>
<comment type="caution">
    <text evidence="4">The sequence shown here is derived from an EMBL/GenBank/DDBJ whole genome shotgun (WGS) entry which is preliminary data.</text>
</comment>
<dbReference type="AlphaFoldDB" id="A0A9P3PJZ6"/>
<dbReference type="PANTHER" id="PTHR46825:SF15">
    <property type="entry name" value="BETA-LACTAMASE-RELATED DOMAIN-CONTAINING PROTEIN"/>
    <property type="match status" value="1"/>
</dbReference>
<gene>
    <name evidence="4" type="ORF">LshimejAT787_0401820</name>
</gene>
<sequence length="563" mass="60924">MYSRTFCNLLALYFLHAFLAVVGVSAQGTNTPLLDDDVEALVNKVLADFNSPTGIAIGVVRKDQQGAWNVETKGYGMAKLDGTKVTENTLFAIASNSKLFTALATGLLIHNETLSPRLTWQSKIGSIIPDWGLMDPYASNHSTIVDLLSHRTGLPRHDMMARETDDVTDIVKRLRYLRPSTEPRVQWQYSNLMYITLSSLPHYMLNTPIPNKTGQLADGLTRQDVNVTENPFGNGTVRALPYYVKKDTEALVGPGGVISNVIDMCKWLQTLLSRGGKPGTEQIIFPGDILDTLESGISVWYPTAAFPELSPVVYGGGLGSGTYRGHVMIEHGGNVPGYNSQITRFPDDKFGIVVMSNADSYGGPICEAIKYHIVDKAFGLKPVDWSSRYRSGIISSLKGATPPNPRPANATLPPNGFSALAGTYHNAGYGTLEVCLVTPSSSNDASPTCNDLVANASTILPGQIDPAIPTFLIPVDSPYLTHLKLTHFNGSIFNFHILRSYPTGDTNGTTWAADPDPFSPHTIEFADGGFGFQGIWAVGDPTVPPATGNTPKERAEVRFDKTG</sequence>
<name>A0A9P3PJZ6_LYOSH</name>
<dbReference type="Proteomes" id="UP001063166">
    <property type="component" value="Unassembled WGS sequence"/>
</dbReference>
<evidence type="ECO:0000256" key="2">
    <source>
        <dbReference type="SAM" id="SignalP"/>
    </source>
</evidence>
<evidence type="ECO:0000256" key="1">
    <source>
        <dbReference type="ARBA" id="ARBA00038215"/>
    </source>
</evidence>
<dbReference type="InterPro" id="IPR050491">
    <property type="entry name" value="AmpC-like"/>
</dbReference>
<dbReference type="OrthoDB" id="5946976at2759"/>
<evidence type="ECO:0000259" key="3">
    <source>
        <dbReference type="Pfam" id="PF00144"/>
    </source>
</evidence>